<evidence type="ECO:0000313" key="2">
    <source>
        <dbReference type="EMBL" id="OSO92041.1"/>
    </source>
</evidence>
<comment type="caution">
    <text evidence="2">The sequence shown here is derived from an EMBL/GenBank/DDBJ whole genome shotgun (WGS) entry which is preliminary data.</text>
</comment>
<keyword evidence="1" id="KW-0472">Membrane</keyword>
<dbReference type="EMBL" id="NEDJ01000093">
    <property type="protein sequence ID" value="OSO92041.1"/>
    <property type="molecule type" value="Genomic_DNA"/>
</dbReference>
<reference evidence="2 3" key="1">
    <citation type="submission" date="2017-04" db="EMBL/GenBank/DDBJ databases">
        <title>MLSA of the genus Halorubrum.</title>
        <authorList>
            <person name="De La Haba R."/>
            <person name="Sanchez-Porro C."/>
            <person name="Infante-Dominguez C."/>
            <person name="Ventosa A."/>
        </authorList>
    </citation>
    <scope>NUCLEOTIDE SEQUENCE [LARGE SCALE GENOMIC DNA]</scope>
    <source>
        <strain evidence="2 3">DSM 17463</strain>
    </source>
</reference>
<keyword evidence="1" id="KW-1133">Transmembrane helix</keyword>
<dbReference type="PROSITE" id="PS51257">
    <property type="entry name" value="PROKAR_LIPOPROTEIN"/>
    <property type="match status" value="1"/>
</dbReference>
<dbReference type="AlphaFoldDB" id="A0A1X4G7Z3"/>
<dbReference type="eggNOG" id="arCOG02874">
    <property type="taxonomic scope" value="Archaea"/>
</dbReference>
<dbReference type="Pfam" id="PF19119">
    <property type="entry name" value="DUF5803"/>
    <property type="match status" value="1"/>
</dbReference>
<feature type="transmembrane region" description="Helical" evidence="1">
    <location>
        <begin position="210"/>
        <end position="231"/>
    </location>
</feature>
<evidence type="ECO:0000256" key="1">
    <source>
        <dbReference type="SAM" id="Phobius"/>
    </source>
</evidence>
<dbReference type="Proteomes" id="UP000193587">
    <property type="component" value="Unassembled WGS sequence"/>
</dbReference>
<accession>A0A1X4G7Z3</accession>
<gene>
    <name evidence="2" type="ORF">B9H04_16395</name>
</gene>
<dbReference type="InterPro" id="IPR043826">
    <property type="entry name" value="DUF5803"/>
</dbReference>
<sequence>MNRRFALAVAAIALLAVSAGCLGYATGGGEVTNETLDAEPPHGYDFDTDRDAAFNLTTDARYTVVYAVDDREEIRLYRQTPYAGDQPLEFEAFRYRYPDGEVITGSEFRARGGEIERTTDETWIRFADDMSGGKAAFAGAGSPRRFSMRAYVEGSYAVTLPPQFSTEVPIVGHVSPRDHAVETVGDRDRIVWEEVTSGSVVVQSYREGDLVVFGVILVIGAVAAVAGTLYFRRQLEALRQRRRDLGLGVYEDDDDDDGLL</sequence>
<evidence type="ECO:0000313" key="3">
    <source>
        <dbReference type="Proteomes" id="UP000193587"/>
    </source>
</evidence>
<dbReference type="STRING" id="1121945.GCA_000421805_01875"/>
<name>A0A1X4G7Z3_HALEZ</name>
<organism evidence="2 3">
    <name type="scientific">Halorubrum ezzemoulense DSM 17463</name>
    <dbReference type="NCBI Taxonomy" id="1121945"/>
    <lineage>
        <taxon>Archaea</taxon>
        <taxon>Methanobacteriati</taxon>
        <taxon>Methanobacteriota</taxon>
        <taxon>Stenosarchaea group</taxon>
        <taxon>Halobacteria</taxon>
        <taxon>Halobacteriales</taxon>
        <taxon>Haloferacaceae</taxon>
        <taxon>Halorubrum</taxon>
    </lineage>
</organism>
<proteinExistence type="predicted"/>
<keyword evidence="1" id="KW-0812">Transmembrane</keyword>
<dbReference type="RefSeq" id="WP_049931646.1">
    <property type="nucleotide sequence ID" value="NZ_ATXS01000006.1"/>
</dbReference>
<protein>
    <submittedName>
        <fullName evidence="2">Uncharacterized protein</fullName>
    </submittedName>
</protein>